<dbReference type="AlphaFoldDB" id="A0A0C3B118"/>
<name>A0A0C3B118_SERVB</name>
<protein>
    <submittedName>
        <fullName evidence="1">Uncharacterized protein</fullName>
    </submittedName>
</protein>
<organism evidence="1 2">
    <name type="scientific">Serendipita vermifera MAFF 305830</name>
    <dbReference type="NCBI Taxonomy" id="933852"/>
    <lineage>
        <taxon>Eukaryota</taxon>
        <taxon>Fungi</taxon>
        <taxon>Dikarya</taxon>
        <taxon>Basidiomycota</taxon>
        <taxon>Agaricomycotina</taxon>
        <taxon>Agaricomycetes</taxon>
        <taxon>Sebacinales</taxon>
        <taxon>Serendipitaceae</taxon>
        <taxon>Serendipita</taxon>
    </lineage>
</organism>
<dbReference type="Proteomes" id="UP000054097">
    <property type="component" value="Unassembled WGS sequence"/>
</dbReference>
<dbReference type="EMBL" id="KN824316">
    <property type="protein sequence ID" value="KIM25211.1"/>
    <property type="molecule type" value="Genomic_DNA"/>
</dbReference>
<accession>A0A0C3B118</accession>
<reference evidence="1 2" key="1">
    <citation type="submission" date="2014-04" db="EMBL/GenBank/DDBJ databases">
        <authorList>
            <consortium name="DOE Joint Genome Institute"/>
            <person name="Kuo A."/>
            <person name="Zuccaro A."/>
            <person name="Kohler A."/>
            <person name="Nagy L.G."/>
            <person name="Floudas D."/>
            <person name="Copeland A."/>
            <person name="Barry K.W."/>
            <person name="Cichocki N."/>
            <person name="Veneault-Fourrey C."/>
            <person name="LaButti K."/>
            <person name="Lindquist E.A."/>
            <person name="Lipzen A."/>
            <person name="Lundell T."/>
            <person name="Morin E."/>
            <person name="Murat C."/>
            <person name="Sun H."/>
            <person name="Tunlid A."/>
            <person name="Henrissat B."/>
            <person name="Grigoriev I.V."/>
            <person name="Hibbett D.S."/>
            <person name="Martin F."/>
            <person name="Nordberg H.P."/>
            <person name="Cantor M.N."/>
            <person name="Hua S.X."/>
        </authorList>
    </citation>
    <scope>NUCLEOTIDE SEQUENCE [LARGE SCALE GENOMIC DNA]</scope>
    <source>
        <strain evidence="1 2">MAFF 305830</strain>
    </source>
</reference>
<gene>
    <name evidence="1" type="ORF">M408DRAFT_74614</name>
</gene>
<dbReference type="OrthoDB" id="3185196at2759"/>
<dbReference type="HOGENOM" id="CLU_2426944_0_0_1"/>
<evidence type="ECO:0000313" key="2">
    <source>
        <dbReference type="Proteomes" id="UP000054097"/>
    </source>
</evidence>
<reference evidence="2" key="2">
    <citation type="submission" date="2015-01" db="EMBL/GenBank/DDBJ databases">
        <title>Evolutionary Origins and Diversification of the Mycorrhizal Mutualists.</title>
        <authorList>
            <consortium name="DOE Joint Genome Institute"/>
            <consortium name="Mycorrhizal Genomics Consortium"/>
            <person name="Kohler A."/>
            <person name="Kuo A."/>
            <person name="Nagy L.G."/>
            <person name="Floudas D."/>
            <person name="Copeland A."/>
            <person name="Barry K.W."/>
            <person name="Cichocki N."/>
            <person name="Veneault-Fourrey C."/>
            <person name="LaButti K."/>
            <person name="Lindquist E.A."/>
            <person name="Lipzen A."/>
            <person name="Lundell T."/>
            <person name="Morin E."/>
            <person name="Murat C."/>
            <person name="Riley R."/>
            <person name="Ohm R."/>
            <person name="Sun H."/>
            <person name="Tunlid A."/>
            <person name="Henrissat B."/>
            <person name="Grigoriev I.V."/>
            <person name="Hibbett D.S."/>
            <person name="Martin F."/>
        </authorList>
    </citation>
    <scope>NUCLEOTIDE SEQUENCE [LARGE SCALE GENOMIC DNA]</scope>
    <source>
        <strain evidence="2">MAFF 305830</strain>
    </source>
</reference>
<proteinExistence type="predicted"/>
<sequence length="92" mass="10529">MSISMYSTTNEDVGLGDIVSVNIPAQAAAVREGMVVGSHYDRLGRLVLEIQLDGGLHYNAWSNQVQKVRRTTTYYQPLPTHTRRYVHRYLEY</sequence>
<evidence type="ECO:0000313" key="1">
    <source>
        <dbReference type="EMBL" id="KIM25211.1"/>
    </source>
</evidence>
<keyword evidence="2" id="KW-1185">Reference proteome</keyword>